<protein>
    <submittedName>
        <fullName evidence="1">7181_t:CDS:1</fullName>
    </submittedName>
</protein>
<feature type="non-terminal residue" evidence="1">
    <location>
        <position position="45"/>
    </location>
</feature>
<sequence length="45" mass="5103">MILAVNIYGNWHCKNDRPNTPAPKQENKLDPDSDEDEDSDEDSDA</sequence>
<gene>
    <name evidence="1" type="ORF">DHETER_LOCUS16225</name>
</gene>
<accession>A0ACA9R5B2</accession>
<comment type="caution">
    <text evidence="1">The sequence shown here is derived from an EMBL/GenBank/DDBJ whole genome shotgun (WGS) entry which is preliminary data.</text>
</comment>
<reference evidence="1" key="1">
    <citation type="submission" date="2021-06" db="EMBL/GenBank/DDBJ databases">
        <authorList>
            <person name="Kallberg Y."/>
            <person name="Tangrot J."/>
            <person name="Rosling A."/>
        </authorList>
    </citation>
    <scope>NUCLEOTIDE SEQUENCE</scope>
    <source>
        <strain evidence="1">IL203A</strain>
    </source>
</reference>
<organism evidence="1 2">
    <name type="scientific">Dentiscutata heterogama</name>
    <dbReference type="NCBI Taxonomy" id="1316150"/>
    <lineage>
        <taxon>Eukaryota</taxon>
        <taxon>Fungi</taxon>
        <taxon>Fungi incertae sedis</taxon>
        <taxon>Mucoromycota</taxon>
        <taxon>Glomeromycotina</taxon>
        <taxon>Glomeromycetes</taxon>
        <taxon>Diversisporales</taxon>
        <taxon>Gigasporaceae</taxon>
        <taxon>Dentiscutata</taxon>
    </lineage>
</organism>
<keyword evidence="2" id="KW-1185">Reference proteome</keyword>
<name>A0ACA9R5B2_9GLOM</name>
<dbReference type="Proteomes" id="UP000789702">
    <property type="component" value="Unassembled WGS sequence"/>
</dbReference>
<evidence type="ECO:0000313" key="2">
    <source>
        <dbReference type="Proteomes" id="UP000789702"/>
    </source>
</evidence>
<dbReference type="EMBL" id="CAJVPU010060924">
    <property type="protein sequence ID" value="CAG8777787.1"/>
    <property type="molecule type" value="Genomic_DNA"/>
</dbReference>
<proteinExistence type="predicted"/>
<evidence type="ECO:0000313" key="1">
    <source>
        <dbReference type="EMBL" id="CAG8777787.1"/>
    </source>
</evidence>